<evidence type="ECO:0000313" key="1">
    <source>
        <dbReference type="EMBL" id="TCT44964.1"/>
    </source>
</evidence>
<dbReference type="Pfam" id="PF14196">
    <property type="entry name" value="ATC_hydrolase"/>
    <property type="match status" value="1"/>
</dbReference>
<keyword evidence="1" id="KW-0378">Hydrolase</keyword>
<sequence>MSEATSKKKERLPVIEQRRIEANVLASVYDEIEARHGRDEARKIIGDAVTRAAIRQGESFAEELDRPADFFDFADSLKYWTANGALEIEVLETTEKSFAYNVTRCRYAEMYRDMGLGDIGDILSCNRDGAFCQGFNPKMTLTRNQTIMSGASHCDFRYSMEEGAEK</sequence>
<proteinExistence type="predicted"/>
<evidence type="ECO:0000313" key="2">
    <source>
        <dbReference type="Proteomes" id="UP000295097"/>
    </source>
</evidence>
<organism evidence="1 2">
    <name type="scientific">Martelella mediterranea</name>
    <dbReference type="NCBI Taxonomy" id="293089"/>
    <lineage>
        <taxon>Bacteria</taxon>
        <taxon>Pseudomonadati</taxon>
        <taxon>Pseudomonadota</taxon>
        <taxon>Alphaproteobacteria</taxon>
        <taxon>Hyphomicrobiales</taxon>
        <taxon>Aurantimonadaceae</taxon>
        <taxon>Martelella</taxon>
    </lineage>
</organism>
<comment type="caution">
    <text evidence="1">The sequence shown here is derived from an EMBL/GenBank/DDBJ whole genome shotgun (WGS) entry which is preliminary data.</text>
</comment>
<gene>
    <name evidence="1" type="ORF">EDC90_1001102</name>
</gene>
<dbReference type="Proteomes" id="UP000295097">
    <property type="component" value="Unassembled WGS sequence"/>
</dbReference>
<protein>
    <submittedName>
        <fullName evidence="1">L-2-amino-thiazoline-4-carboxylic acid hydrolase-like protein</fullName>
    </submittedName>
</protein>
<dbReference type="InterPro" id="IPR026002">
    <property type="entry name" value="ATC_hydrolase-like"/>
</dbReference>
<accession>A0A4R3NX58</accession>
<dbReference type="GO" id="GO:0016787">
    <property type="term" value="F:hydrolase activity"/>
    <property type="evidence" value="ECO:0007669"/>
    <property type="project" value="UniProtKB-KW"/>
</dbReference>
<dbReference type="EMBL" id="SMAR01000001">
    <property type="protein sequence ID" value="TCT44964.1"/>
    <property type="molecule type" value="Genomic_DNA"/>
</dbReference>
<reference evidence="1 2" key="1">
    <citation type="submission" date="2019-03" db="EMBL/GenBank/DDBJ databases">
        <title>Freshwater and sediment microbial communities from various areas in North America, analyzing microbe dynamics in response to fracking.</title>
        <authorList>
            <person name="Lamendella R."/>
        </authorList>
    </citation>
    <scope>NUCLEOTIDE SEQUENCE [LARGE SCALE GENOMIC DNA]</scope>
    <source>
        <strain evidence="1 2">175.2</strain>
    </source>
</reference>
<name>A0A4R3NX58_9HYPH</name>
<dbReference type="OrthoDB" id="9805176at2"/>
<dbReference type="RefSeq" id="WP_132307411.1">
    <property type="nucleotide sequence ID" value="NZ_SMAR01000001.1"/>
</dbReference>
<dbReference type="AlphaFoldDB" id="A0A4R3NX58"/>
<keyword evidence="2" id="KW-1185">Reference proteome</keyword>